<name>A0A0R1ZCJ1_9LACO</name>
<evidence type="ECO:0000256" key="3">
    <source>
        <dbReference type="ARBA" id="ARBA00022801"/>
    </source>
</evidence>
<feature type="domain" description="Acyl-ACP thioesterase-like C-terminal" evidence="9">
    <location>
        <begin position="150"/>
        <end position="246"/>
    </location>
</feature>
<dbReference type="EMBL" id="AYYZ01000020">
    <property type="protein sequence ID" value="KRM52477.1"/>
    <property type="molecule type" value="Genomic_DNA"/>
</dbReference>
<accession>A0A0R1ZCJ1</accession>
<evidence type="ECO:0000256" key="1">
    <source>
        <dbReference type="ARBA" id="ARBA00006500"/>
    </source>
</evidence>
<dbReference type="SUPFAM" id="SSF54637">
    <property type="entry name" value="Thioesterase/thiol ester dehydrase-isomerase"/>
    <property type="match status" value="2"/>
</dbReference>
<keyword evidence="3" id="KW-0378">Hydrolase</keyword>
<keyword evidence="11" id="KW-1185">Reference proteome</keyword>
<evidence type="ECO:0000259" key="9">
    <source>
        <dbReference type="Pfam" id="PF20791"/>
    </source>
</evidence>
<dbReference type="GO" id="GO:0000036">
    <property type="term" value="F:acyl carrier activity"/>
    <property type="evidence" value="ECO:0007669"/>
    <property type="project" value="TreeGrafter"/>
</dbReference>
<evidence type="ECO:0000313" key="10">
    <source>
        <dbReference type="EMBL" id="KRM52477.1"/>
    </source>
</evidence>
<feature type="domain" description="Acyl-ACP thioesterase N-terminal hotdog" evidence="8">
    <location>
        <begin position="3"/>
        <end position="132"/>
    </location>
</feature>
<evidence type="ECO:0000259" key="8">
    <source>
        <dbReference type="Pfam" id="PF01643"/>
    </source>
</evidence>
<keyword evidence="6" id="KW-0443">Lipid metabolism</keyword>
<dbReference type="Pfam" id="PF20791">
    <property type="entry name" value="Acyl-ACP_TE_C"/>
    <property type="match status" value="1"/>
</dbReference>
<dbReference type="InterPro" id="IPR029069">
    <property type="entry name" value="HotDog_dom_sf"/>
</dbReference>
<keyword evidence="5" id="KW-0809">Transit peptide</keyword>
<evidence type="ECO:0000256" key="7">
    <source>
        <dbReference type="ARBA" id="ARBA00023160"/>
    </source>
</evidence>
<dbReference type="STRING" id="1423820.FC64_GL000520"/>
<dbReference type="Pfam" id="PF01643">
    <property type="entry name" value="Acyl-ACP_TE"/>
    <property type="match status" value="1"/>
</dbReference>
<evidence type="ECO:0000256" key="2">
    <source>
        <dbReference type="ARBA" id="ARBA00022516"/>
    </source>
</evidence>
<dbReference type="InterPro" id="IPR045023">
    <property type="entry name" value="FATA/B"/>
</dbReference>
<dbReference type="Gene3D" id="3.10.129.10">
    <property type="entry name" value="Hotdog Thioesterase"/>
    <property type="match status" value="1"/>
</dbReference>
<organism evidence="10 11">
    <name type="scientific">Ligilactobacillus araffinosus DSM 20653</name>
    <dbReference type="NCBI Taxonomy" id="1423820"/>
    <lineage>
        <taxon>Bacteria</taxon>
        <taxon>Bacillati</taxon>
        <taxon>Bacillota</taxon>
        <taxon>Bacilli</taxon>
        <taxon>Lactobacillales</taxon>
        <taxon>Lactobacillaceae</taxon>
        <taxon>Ligilactobacillus</taxon>
    </lineage>
</organism>
<gene>
    <name evidence="10" type="ORF">FC64_GL000520</name>
</gene>
<evidence type="ECO:0000256" key="5">
    <source>
        <dbReference type="ARBA" id="ARBA00022946"/>
    </source>
</evidence>
<keyword evidence="4" id="KW-0276">Fatty acid metabolism</keyword>
<dbReference type="GO" id="GO:0016297">
    <property type="term" value="F:fatty acyl-[ACP] hydrolase activity"/>
    <property type="evidence" value="ECO:0007669"/>
    <property type="project" value="InterPro"/>
</dbReference>
<dbReference type="RefSeq" id="WP_057906558.1">
    <property type="nucleotide sequence ID" value="NZ_AYYZ01000020.1"/>
</dbReference>
<dbReference type="Proteomes" id="UP000051291">
    <property type="component" value="Unassembled WGS sequence"/>
</dbReference>
<keyword evidence="2" id="KW-0444">Lipid biosynthesis</keyword>
<comment type="caution">
    <text evidence="10">The sequence shown here is derived from an EMBL/GenBank/DDBJ whole genome shotgun (WGS) entry which is preliminary data.</text>
</comment>
<dbReference type="PATRIC" id="fig|1423820.4.peg.524"/>
<reference evidence="10 11" key="1">
    <citation type="journal article" date="2015" name="Genome Announc.">
        <title>Expanding the biotechnology potential of lactobacilli through comparative genomics of 213 strains and associated genera.</title>
        <authorList>
            <person name="Sun Z."/>
            <person name="Harris H.M."/>
            <person name="McCann A."/>
            <person name="Guo C."/>
            <person name="Argimon S."/>
            <person name="Zhang W."/>
            <person name="Yang X."/>
            <person name="Jeffery I.B."/>
            <person name="Cooney J.C."/>
            <person name="Kagawa T.F."/>
            <person name="Liu W."/>
            <person name="Song Y."/>
            <person name="Salvetti E."/>
            <person name="Wrobel A."/>
            <person name="Rasinkangas P."/>
            <person name="Parkhill J."/>
            <person name="Rea M.C."/>
            <person name="O'Sullivan O."/>
            <person name="Ritari J."/>
            <person name="Douillard F.P."/>
            <person name="Paul Ross R."/>
            <person name="Yang R."/>
            <person name="Briner A.E."/>
            <person name="Felis G.E."/>
            <person name="de Vos W.M."/>
            <person name="Barrangou R."/>
            <person name="Klaenhammer T.R."/>
            <person name="Caufield P.W."/>
            <person name="Cui Y."/>
            <person name="Zhang H."/>
            <person name="O'Toole P.W."/>
        </authorList>
    </citation>
    <scope>NUCLEOTIDE SEQUENCE [LARGE SCALE GENOMIC DNA]</scope>
    <source>
        <strain evidence="10 11">DSM 20653</strain>
    </source>
</reference>
<dbReference type="PANTHER" id="PTHR31727:SF6">
    <property type="entry name" value="OLEOYL-ACYL CARRIER PROTEIN THIOESTERASE 1, CHLOROPLASTIC"/>
    <property type="match status" value="1"/>
</dbReference>
<protein>
    <submittedName>
        <fullName evidence="10">Acyl-acyl carrier protein thioesterase</fullName>
    </submittedName>
</protein>
<dbReference type="PANTHER" id="PTHR31727">
    <property type="entry name" value="OLEOYL-ACYL CARRIER PROTEIN THIOESTERASE 1, CHLOROPLASTIC"/>
    <property type="match status" value="1"/>
</dbReference>
<proteinExistence type="inferred from homology"/>
<comment type="similarity">
    <text evidence="1">Belongs to the acyl-ACP thioesterase family.</text>
</comment>
<sequence>MPGKKYTEEHKVVYFETNVTGRLNIGNLVDLCMLVSTDQSSKLGISTEKLDLMGYGWIVSQNIIDVKRLPVDHEKIKITTQAESYNRYFCYRDFMMEDEQGEEIVKMHTVFCLMDKEKRKIARIKDEIVGPYEGDYTTKVERLAVPPVLKPEEAEITKKYRVRFMDIDSNQHVNNIHYFDWMLDTLPEEFLRTHEVKQFNIVYKNEVRSGEVVDSLTHFDEERLESIHEIRVGDKVSCTAKVEWQELK</sequence>
<evidence type="ECO:0000256" key="4">
    <source>
        <dbReference type="ARBA" id="ARBA00022832"/>
    </source>
</evidence>
<evidence type="ECO:0000313" key="11">
    <source>
        <dbReference type="Proteomes" id="UP000051291"/>
    </source>
</evidence>
<dbReference type="AlphaFoldDB" id="A0A0R1ZCJ1"/>
<keyword evidence="7" id="KW-0275">Fatty acid biosynthesis</keyword>
<dbReference type="InterPro" id="IPR049427">
    <property type="entry name" value="Acyl-ACP_TE_C"/>
</dbReference>
<evidence type="ECO:0000256" key="6">
    <source>
        <dbReference type="ARBA" id="ARBA00023098"/>
    </source>
</evidence>
<dbReference type="InterPro" id="IPR002864">
    <property type="entry name" value="Acyl-ACP_thioesterase_NHD"/>
</dbReference>
<dbReference type="CDD" id="cd00586">
    <property type="entry name" value="4HBT"/>
    <property type="match status" value="2"/>
</dbReference>